<dbReference type="InterPro" id="IPR000408">
    <property type="entry name" value="Reg_chr_condens"/>
</dbReference>
<gene>
    <name evidence="1" type="ORF">FPZ45_04515</name>
</gene>
<reference evidence="1 2" key="1">
    <citation type="submission" date="2019-07" db="EMBL/GenBank/DDBJ databases">
        <authorList>
            <person name="Kim J."/>
        </authorList>
    </citation>
    <scope>NUCLEOTIDE SEQUENCE [LARGE SCALE GENOMIC DNA]</scope>
    <source>
        <strain evidence="1 2">G13</strain>
    </source>
</reference>
<proteinExistence type="predicted"/>
<evidence type="ECO:0008006" key="3">
    <source>
        <dbReference type="Google" id="ProtNLM"/>
    </source>
</evidence>
<name>A0A559JTD9_9BACL</name>
<accession>A0A559JTD9</accession>
<organism evidence="1 2">
    <name type="scientific">Cohnella terricola</name>
    <dbReference type="NCBI Taxonomy" id="1289167"/>
    <lineage>
        <taxon>Bacteria</taxon>
        <taxon>Bacillati</taxon>
        <taxon>Bacillota</taxon>
        <taxon>Bacilli</taxon>
        <taxon>Bacillales</taxon>
        <taxon>Paenibacillaceae</taxon>
        <taxon>Cohnella</taxon>
    </lineage>
</organism>
<dbReference type="Gene3D" id="2.130.10.30">
    <property type="entry name" value="Regulator of chromosome condensation 1/beta-lactamase-inhibitor protein II"/>
    <property type="match status" value="1"/>
</dbReference>
<dbReference type="SUPFAM" id="SSF50985">
    <property type="entry name" value="RCC1/BLIP-II"/>
    <property type="match status" value="1"/>
</dbReference>
<dbReference type="EMBL" id="VNJJ01000002">
    <property type="protein sequence ID" value="TVY03148.1"/>
    <property type="molecule type" value="Genomic_DNA"/>
</dbReference>
<evidence type="ECO:0000313" key="1">
    <source>
        <dbReference type="EMBL" id="TVY03148.1"/>
    </source>
</evidence>
<dbReference type="InterPro" id="IPR009091">
    <property type="entry name" value="RCC1/BLIP-II"/>
</dbReference>
<comment type="caution">
    <text evidence="1">The sequence shown here is derived from an EMBL/GenBank/DDBJ whole genome shotgun (WGS) entry which is preliminary data.</text>
</comment>
<keyword evidence="2" id="KW-1185">Reference proteome</keyword>
<sequence length="67" mass="6916">MERLAPAELNVGSSVTAITAGYMSSSAVSDGGKLLIWGYNGYGQLGNGTQTSVYEPITIPLVGGHEQ</sequence>
<evidence type="ECO:0000313" key="2">
    <source>
        <dbReference type="Proteomes" id="UP000316330"/>
    </source>
</evidence>
<dbReference type="RefSeq" id="WP_144698856.1">
    <property type="nucleotide sequence ID" value="NZ_VNJJ01000002.1"/>
</dbReference>
<dbReference type="PROSITE" id="PS50012">
    <property type="entry name" value="RCC1_3"/>
    <property type="match status" value="1"/>
</dbReference>
<dbReference type="OrthoDB" id="27389at2"/>
<protein>
    <recommendedName>
        <fullName evidence="3">Regulator of chromosome condensation (RCC1) repeat-containing protein</fullName>
    </recommendedName>
</protein>
<dbReference type="Pfam" id="PF00415">
    <property type="entry name" value="RCC1"/>
    <property type="match status" value="1"/>
</dbReference>
<dbReference type="AlphaFoldDB" id="A0A559JTD9"/>
<dbReference type="Proteomes" id="UP000316330">
    <property type="component" value="Unassembled WGS sequence"/>
</dbReference>